<dbReference type="InterPro" id="IPR018392">
    <property type="entry name" value="LysM"/>
</dbReference>
<evidence type="ECO:0000313" key="3">
    <source>
        <dbReference type="Proteomes" id="UP000029998"/>
    </source>
</evidence>
<dbReference type="InterPro" id="IPR013423">
    <property type="entry name" value="CHP02594"/>
</dbReference>
<dbReference type="SUPFAM" id="SSF54106">
    <property type="entry name" value="LysM domain"/>
    <property type="match status" value="1"/>
</dbReference>
<evidence type="ECO:0000259" key="1">
    <source>
        <dbReference type="PROSITE" id="PS51782"/>
    </source>
</evidence>
<feature type="domain" description="LysM" evidence="1">
    <location>
        <begin position="270"/>
        <end position="316"/>
    </location>
</feature>
<dbReference type="Proteomes" id="UP000029998">
    <property type="component" value="Unassembled WGS sequence"/>
</dbReference>
<reference evidence="2 3" key="1">
    <citation type="submission" date="2013-08" db="EMBL/GenBank/DDBJ databases">
        <title>Genome sequencing of Lysobacter.</title>
        <authorList>
            <person name="Zhang S."/>
            <person name="Wang G."/>
        </authorList>
    </citation>
    <scope>NUCLEOTIDE SEQUENCE [LARGE SCALE GENOMIC DNA]</scope>
    <source>
        <strain evidence="2 3">GH1-9</strain>
    </source>
</reference>
<accession>A0A0A0EV51</accession>
<proteinExistence type="predicted"/>
<sequence length="557" mass="61277">MRGQDAMTQFAKAFFHKDIRTVEFTAGNGDRMLRSGGTLAWLFNNPGNLRPKSKSLYPGQIGAGETKYGRLCIFASVEAGRAEKRALLRRKYNPMTLRKAIFTYAPPADNNDSEAYLSFVKKKTGLSDGVLVEDLSESQLGAMMSAMEQYEGFNAKQDTRKEKWIHVTQVTLSDGARPIAEQSVTIVRGDDVREVKSDAFGRLPLVVTDRPGELLLLQVGRNTTLQCTVELPLPAQSQSFVLLRSGSEYKATLASHNPLPGTTPRKQDPIRYVVQPGDSMQEIARRFKIDSRRLVGDNKATVRDADRIYPGQVLWIHGKGPGPAGAAGNGQRSSPVIPAAQRQPLRQPRSKENQGHPLGVVALDQKRAPWMETAVAELRKWGGTKESVIDDTINYHKQIGISFKSLSVAWCASFVNYCLKTAGYKHSGSAGSQSFRNSANFHKLTAPVYGALVVYSNPKKPGQGHVAFAYCKLKGGDVAVLGGNQGDSITFNSHRGVYIDMLKYKLQGYYVPVAYKAHAEKQLKQGGDLGEEEHTLKTLRAAFGKSAKVTQEDRNTR</sequence>
<evidence type="ECO:0000313" key="2">
    <source>
        <dbReference type="EMBL" id="KGM54003.1"/>
    </source>
</evidence>
<dbReference type="eggNOG" id="COG1388">
    <property type="taxonomic scope" value="Bacteria"/>
</dbReference>
<dbReference type="Gene3D" id="3.10.350.10">
    <property type="entry name" value="LysM domain"/>
    <property type="match status" value="1"/>
</dbReference>
<dbReference type="OrthoDB" id="1491023at2"/>
<name>A0A0A0EV51_9GAMM</name>
<keyword evidence="3" id="KW-1185">Reference proteome</keyword>
<dbReference type="STRING" id="1385517.N800_05980"/>
<dbReference type="SMART" id="SM00257">
    <property type="entry name" value="LysM"/>
    <property type="match status" value="1"/>
</dbReference>
<dbReference type="Pfam" id="PF01476">
    <property type="entry name" value="LysM"/>
    <property type="match status" value="1"/>
</dbReference>
<organism evidence="2 3">
    <name type="scientific">Lysobacter daejeonensis GH1-9</name>
    <dbReference type="NCBI Taxonomy" id="1385517"/>
    <lineage>
        <taxon>Bacteria</taxon>
        <taxon>Pseudomonadati</taxon>
        <taxon>Pseudomonadota</taxon>
        <taxon>Gammaproteobacteria</taxon>
        <taxon>Lysobacterales</taxon>
        <taxon>Lysobacteraceae</taxon>
        <taxon>Aerolutibacter</taxon>
    </lineage>
</organism>
<protein>
    <recommendedName>
        <fullName evidence="1">LysM domain-containing protein</fullName>
    </recommendedName>
</protein>
<dbReference type="AlphaFoldDB" id="A0A0A0EV51"/>
<dbReference type="PROSITE" id="PS51782">
    <property type="entry name" value="LYSM"/>
    <property type="match status" value="1"/>
</dbReference>
<dbReference type="CDD" id="cd00118">
    <property type="entry name" value="LysM"/>
    <property type="match status" value="1"/>
</dbReference>
<dbReference type="NCBIfam" id="TIGR02594">
    <property type="entry name" value="TIGR02594 family protein"/>
    <property type="match status" value="1"/>
</dbReference>
<dbReference type="InterPro" id="IPR036779">
    <property type="entry name" value="LysM_dom_sf"/>
</dbReference>
<comment type="caution">
    <text evidence="2">The sequence shown here is derived from an EMBL/GenBank/DDBJ whole genome shotgun (WGS) entry which is preliminary data.</text>
</comment>
<dbReference type="EMBL" id="AVPU01000018">
    <property type="protein sequence ID" value="KGM54003.1"/>
    <property type="molecule type" value="Genomic_DNA"/>
</dbReference>
<gene>
    <name evidence="2" type="ORF">N800_05980</name>
</gene>